<reference evidence="1" key="1">
    <citation type="journal article" date="2021" name="Proc. Natl. Acad. Sci. U.S.A.">
        <title>A Catalog of Tens of Thousands of Viruses from Human Metagenomes Reveals Hidden Associations with Chronic Diseases.</title>
        <authorList>
            <person name="Tisza M.J."/>
            <person name="Buck C.B."/>
        </authorList>
    </citation>
    <scope>NUCLEOTIDE SEQUENCE</scope>
    <source>
        <strain evidence="1">CtkJH11</strain>
    </source>
</reference>
<name>A0A8S5PRU8_9CAUD</name>
<dbReference type="EMBL" id="BK015484">
    <property type="protein sequence ID" value="DAE09235.1"/>
    <property type="molecule type" value="Genomic_DNA"/>
</dbReference>
<proteinExistence type="predicted"/>
<evidence type="ECO:0000313" key="1">
    <source>
        <dbReference type="EMBL" id="DAE09235.1"/>
    </source>
</evidence>
<accession>A0A8S5PRU8</accession>
<organism evidence="1">
    <name type="scientific">Siphoviridae sp. ctkJH11</name>
    <dbReference type="NCBI Taxonomy" id="2825641"/>
    <lineage>
        <taxon>Viruses</taxon>
        <taxon>Duplodnaviria</taxon>
        <taxon>Heunggongvirae</taxon>
        <taxon>Uroviricota</taxon>
        <taxon>Caudoviricetes</taxon>
    </lineage>
</organism>
<sequence>MAALAKAVKQDAGSLLKKGHKKMERLTIPDEKIDGGMKRTCVDSREVKKYAMTLYWALKKYEDTGLTPDDVKMLKGLHEPKKVEYEGGYIDNGFTKYRMAKCPNCDRWHSSRDEIIYCSKCGQKLDWSKEDEQRNPF</sequence>
<protein>
    <submittedName>
        <fullName evidence="1">Zinc-ribbon containing domain protein</fullName>
    </submittedName>
</protein>